<evidence type="ECO:0000313" key="3">
    <source>
        <dbReference type="Proteomes" id="UP000822688"/>
    </source>
</evidence>
<dbReference type="AlphaFoldDB" id="A0A8T0GUY5"/>
<reference evidence="1" key="1">
    <citation type="submission" date="2020-06" db="EMBL/GenBank/DDBJ databases">
        <title>WGS assembly of Ceratodon purpureus strain R40.</title>
        <authorList>
            <person name="Carey S.B."/>
            <person name="Jenkins J."/>
            <person name="Shu S."/>
            <person name="Lovell J.T."/>
            <person name="Sreedasyam A."/>
            <person name="Maumus F."/>
            <person name="Tiley G.P."/>
            <person name="Fernandez-Pozo N."/>
            <person name="Barry K."/>
            <person name="Chen C."/>
            <person name="Wang M."/>
            <person name="Lipzen A."/>
            <person name="Daum C."/>
            <person name="Saski C.A."/>
            <person name="Payton A.C."/>
            <person name="Mcbreen J.C."/>
            <person name="Conrad R.E."/>
            <person name="Kollar L.M."/>
            <person name="Olsson S."/>
            <person name="Huttunen S."/>
            <person name="Landis J.B."/>
            <person name="Wickett N.J."/>
            <person name="Johnson M.G."/>
            <person name="Rensing S.A."/>
            <person name="Grimwood J."/>
            <person name="Schmutz J."/>
            <person name="Mcdaniel S.F."/>
        </authorList>
    </citation>
    <scope>NUCLEOTIDE SEQUENCE</scope>
    <source>
        <strain evidence="1">R40</strain>
    </source>
</reference>
<gene>
    <name evidence="1" type="ORF">KC19_9G141200</name>
    <name evidence="2" type="ORF">KC19_9G141600</name>
</gene>
<dbReference type="EMBL" id="CM026430">
    <property type="protein sequence ID" value="KAG0562377.1"/>
    <property type="molecule type" value="Genomic_DNA"/>
</dbReference>
<sequence>MVRPTPLLPIASVLHSSDEDNFIQEIIHTLCSFYIKLLHRHHISIWQHTLVDCSITALTQFHVFAKVSCGISKLIVGKYGWLDVNLFKFLFELKLQITFISSALEK</sequence>
<protein>
    <submittedName>
        <fullName evidence="1">Uncharacterized protein</fullName>
    </submittedName>
</protein>
<comment type="caution">
    <text evidence="1">The sequence shown here is derived from an EMBL/GenBank/DDBJ whole genome shotgun (WGS) entry which is preliminary data.</text>
</comment>
<evidence type="ECO:0000313" key="1">
    <source>
        <dbReference type="EMBL" id="KAG0562377.1"/>
    </source>
</evidence>
<organism evidence="1 3">
    <name type="scientific">Ceratodon purpureus</name>
    <name type="common">Fire moss</name>
    <name type="synonym">Dicranum purpureum</name>
    <dbReference type="NCBI Taxonomy" id="3225"/>
    <lineage>
        <taxon>Eukaryota</taxon>
        <taxon>Viridiplantae</taxon>
        <taxon>Streptophyta</taxon>
        <taxon>Embryophyta</taxon>
        <taxon>Bryophyta</taxon>
        <taxon>Bryophytina</taxon>
        <taxon>Bryopsida</taxon>
        <taxon>Dicranidae</taxon>
        <taxon>Pseudoditrichales</taxon>
        <taxon>Ditrichaceae</taxon>
        <taxon>Ceratodon</taxon>
    </lineage>
</organism>
<evidence type="ECO:0000313" key="2">
    <source>
        <dbReference type="EMBL" id="KAG0562381.1"/>
    </source>
</evidence>
<dbReference type="Proteomes" id="UP000822688">
    <property type="component" value="Chromosome 9"/>
</dbReference>
<keyword evidence="3" id="KW-1185">Reference proteome</keyword>
<name>A0A8T0GUY5_CERPU</name>
<accession>A0A8T0GUY5</accession>
<proteinExistence type="predicted"/>
<dbReference type="EMBL" id="CM026430">
    <property type="protein sequence ID" value="KAG0562381.1"/>
    <property type="molecule type" value="Genomic_DNA"/>
</dbReference>